<sequence length="452" mass="48774">MSLHDEAWNGTLTRASLTQHLNRGVDINDTGSGGDTALALAVKNGQTSSAKLLLLAGANPNKKSVDGTTPLYLVAFAKDKRDRLAQLLLAHGADVNEPVPLWNNTTPLMAAITEAKDPKLISLLVEKGASLTQANDKGETAKKLAGYSMNPAIQRAILPPDQQDGYKPELGNLLTSSGLFAIAYFSNWKDDINDLRTEDEFKTFLFNYIQDKGLEDFYPPNDPRVVEIARAAAAARKNPSTKAMAGINFAISAAAALYTPVWYCDDSGSMGNNTGRIENQRTLVAEMAQIMTWLNPGAASGVASLRFINKDIGNADNLTEQQLNEYMNQTPPNGSTPIGTNLKKKILDPLIHDVFKANKDLAKPYFIMIITDGDPNQEDKSLSPTNTDRDVLRSVIAAAASAVKNKPPVPYPPGAVSYTISQIGDDPNSKAFLTDLKNNPVPDNVVYVTSGE</sequence>
<dbReference type="OrthoDB" id="2142040at2759"/>
<dbReference type="InterPro" id="IPR036770">
    <property type="entry name" value="Ankyrin_rpt-contain_sf"/>
</dbReference>
<dbReference type="SUPFAM" id="SSF48403">
    <property type="entry name" value="Ankyrin repeat"/>
    <property type="match status" value="1"/>
</dbReference>
<dbReference type="Gene3D" id="1.25.40.20">
    <property type="entry name" value="Ankyrin repeat-containing domain"/>
    <property type="match status" value="1"/>
</dbReference>
<dbReference type="PROSITE" id="PS50088">
    <property type="entry name" value="ANK_REPEAT"/>
    <property type="match status" value="3"/>
</dbReference>
<protein>
    <submittedName>
        <fullName evidence="2">Uncharacterized protein</fullName>
    </submittedName>
</protein>
<dbReference type="SMART" id="SM00248">
    <property type="entry name" value="ANK"/>
    <property type="match status" value="3"/>
</dbReference>
<reference evidence="2 3" key="1">
    <citation type="submission" date="2019-04" db="EMBL/GenBank/DDBJ databases">
        <title>Friends and foes A comparative genomics studyof 23 Aspergillus species from section Flavi.</title>
        <authorList>
            <consortium name="DOE Joint Genome Institute"/>
            <person name="Kjaerbolling I."/>
            <person name="Vesth T."/>
            <person name="Frisvad J.C."/>
            <person name="Nybo J.L."/>
            <person name="Theobald S."/>
            <person name="Kildgaard S."/>
            <person name="Isbrandt T."/>
            <person name="Kuo A."/>
            <person name="Sato A."/>
            <person name="Lyhne E.K."/>
            <person name="Kogle M.E."/>
            <person name="Wiebenga A."/>
            <person name="Kun R.S."/>
            <person name="Lubbers R.J."/>
            <person name="Makela M.R."/>
            <person name="Barry K."/>
            <person name="Chovatia M."/>
            <person name="Clum A."/>
            <person name="Daum C."/>
            <person name="Haridas S."/>
            <person name="He G."/>
            <person name="LaButti K."/>
            <person name="Lipzen A."/>
            <person name="Mondo S."/>
            <person name="Riley R."/>
            <person name="Salamov A."/>
            <person name="Simmons B.A."/>
            <person name="Magnuson J.K."/>
            <person name="Henrissat B."/>
            <person name="Mortensen U.H."/>
            <person name="Larsen T.O."/>
            <person name="Devries R.P."/>
            <person name="Grigoriev I.V."/>
            <person name="Machida M."/>
            <person name="Baker S.E."/>
            <person name="Andersen M.R."/>
        </authorList>
    </citation>
    <scope>NUCLEOTIDE SEQUENCE [LARGE SCALE GENOMIC DNA]</scope>
    <source>
        <strain evidence="2 3">IBT 29228</strain>
    </source>
</reference>
<dbReference type="PANTHER" id="PTHR34706">
    <property type="entry name" value="SLR1338 PROTEIN"/>
    <property type="match status" value="1"/>
</dbReference>
<feature type="repeat" description="ANK" evidence="1">
    <location>
        <begin position="103"/>
        <end position="136"/>
    </location>
</feature>
<keyword evidence="3" id="KW-1185">Reference proteome</keyword>
<dbReference type="Pfam" id="PF12796">
    <property type="entry name" value="Ank_2"/>
    <property type="match status" value="1"/>
</dbReference>
<dbReference type="InterPro" id="IPR002110">
    <property type="entry name" value="Ankyrin_rpt"/>
</dbReference>
<dbReference type="SUPFAM" id="SSF53300">
    <property type="entry name" value="vWA-like"/>
    <property type="match status" value="1"/>
</dbReference>
<organism evidence="2 3">
    <name type="scientific">Aspergillus bertholletiae</name>
    <dbReference type="NCBI Taxonomy" id="1226010"/>
    <lineage>
        <taxon>Eukaryota</taxon>
        <taxon>Fungi</taxon>
        <taxon>Dikarya</taxon>
        <taxon>Ascomycota</taxon>
        <taxon>Pezizomycotina</taxon>
        <taxon>Eurotiomycetes</taxon>
        <taxon>Eurotiomycetidae</taxon>
        <taxon>Eurotiales</taxon>
        <taxon>Aspergillaceae</taxon>
        <taxon>Aspergillus</taxon>
        <taxon>Aspergillus subgen. Circumdati</taxon>
    </lineage>
</organism>
<dbReference type="PROSITE" id="PS50297">
    <property type="entry name" value="ANK_REP_REGION"/>
    <property type="match status" value="2"/>
</dbReference>
<feature type="repeat" description="ANK" evidence="1">
    <location>
        <begin position="66"/>
        <end position="96"/>
    </location>
</feature>
<feature type="repeat" description="ANK" evidence="1">
    <location>
        <begin position="33"/>
        <end position="65"/>
    </location>
</feature>
<dbReference type="AlphaFoldDB" id="A0A5N7B876"/>
<dbReference type="Proteomes" id="UP000326198">
    <property type="component" value="Unassembled WGS sequence"/>
</dbReference>
<evidence type="ECO:0000256" key="1">
    <source>
        <dbReference type="PROSITE-ProRule" id="PRU00023"/>
    </source>
</evidence>
<dbReference type="PANTHER" id="PTHR34706:SF3">
    <property type="entry name" value="ANKYRIN REPEAT PROTEIN (AFU_ORTHOLOGUE AFUA_7G06200)"/>
    <property type="match status" value="1"/>
</dbReference>
<keyword evidence="1" id="KW-0040">ANK repeat</keyword>
<evidence type="ECO:0000313" key="3">
    <source>
        <dbReference type="Proteomes" id="UP000326198"/>
    </source>
</evidence>
<dbReference type="EMBL" id="ML736215">
    <property type="protein sequence ID" value="KAE8377948.1"/>
    <property type="molecule type" value="Genomic_DNA"/>
</dbReference>
<name>A0A5N7B876_9EURO</name>
<proteinExistence type="predicted"/>
<evidence type="ECO:0000313" key="2">
    <source>
        <dbReference type="EMBL" id="KAE8377948.1"/>
    </source>
</evidence>
<dbReference type="InterPro" id="IPR036465">
    <property type="entry name" value="vWFA_dom_sf"/>
</dbReference>
<dbReference type="Gene3D" id="3.40.50.410">
    <property type="entry name" value="von Willebrand factor, type A domain"/>
    <property type="match status" value="1"/>
</dbReference>
<accession>A0A5N7B876</accession>
<gene>
    <name evidence="2" type="ORF">BDV26DRAFT_304696</name>
</gene>